<evidence type="ECO:0000256" key="2">
    <source>
        <dbReference type="ARBA" id="ARBA00022679"/>
    </source>
</evidence>
<comment type="caution">
    <text evidence="8">The sequence shown here is derived from an EMBL/GenBank/DDBJ whole genome shotgun (WGS) entry which is preliminary data.</text>
</comment>
<dbReference type="GO" id="GO:0032259">
    <property type="term" value="P:methylation"/>
    <property type="evidence" value="ECO:0007669"/>
    <property type="project" value="UniProtKB-KW"/>
</dbReference>
<evidence type="ECO:0000313" key="8">
    <source>
        <dbReference type="EMBL" id="OXL16040.1"/>
    </source>
</evidence>
<feature type="domain" description="Methyltransferase" evidence="6">
    <location>
        <begin position="113"/>
        <end position="194"/>
    </location>
</feature>
<dbReference type="InterPro" id="IPR002052">
    <property type="entry name" value="DNA_methylase_N6_adenine_CS"/>
</dbReference>
<feature type="binding site" evidence="5">
    <location>
        <position position="191"/>
    </location>
    <ligand>
        <name>S-adenosyl-L-methionine</name>
        <dbReference type="ChEBI" id="CHEBI:59789"/>
    </ligand>
</feature>
<comment type="function">
    <text evidence="5">Methylates the class 1 translation termination release factors RF1/PrfA and RF2/PrfB on the glutamine residue of the universally conserved GGQ motif.</text>
</comment>
<dbReference type="RefSeq" id="WP_089515068.1">
    <property type="nucleotide sequence ID" value="NZ_NJGG01000001.1"/>
</dbReference>
<dbReference type="Gene3D" id="1.10.8.10">
    <property type="entry name" value="DNA helicase RuvA subunit, C-terminal domain"/>
    <property type="match status" value="1"/>
</dbReference>
<dbReference type="NCBIfam" id="TIGR00536">
    <property type="entry name" value="hemK_fam"/>
    <property type="match status" value="1"/>
</dbReference>
<comment type="catalytic activity">
    <reaction evidence="4 5">
        <text>L-glutaminyl-[peptide chain release factor] + S-adenosyl-L-methionine = N(5)-methyl-L-glutaminyl-[peptide chain release factor] + S-adenosyl-L-homocysteine + H(+)</text>
        <dbReference type="Rhea" id="RHEA:42896"/>
        <dbReference type="Rhea" id="RHEA-COMP:10271"/>
        <dbReference type="Rhea" id="RHEA-COMP:10272"/>
        <dbReference type="ChEBI" id="CHEBI:15378"/>
        <dbReference type="ChEBI" id="CHEBI:30011"/>
        <dbReference type="ChEBI" id="CHEBI:57856"/>
        <dbReference type="ChEBI" id="CHEBI:59789"/>
        <dbReference type="ChEBI" id="CHEBI:61891"/>
        <dbReference type="EC" id="2.1.1.297"/>
    </reaction>
</comment>
<dbReference type="InterPro" id="IPR004556">
    <property type="entry name" value="HemK-like"/>
</dbReference>
<feature type="binding site" evidence="5">
    <location>
        <begin position="119"/>
        <end position="123"/>
    </location>
    <ligand>
        <name>S-adenosyl-L-methionine</name>
        <dbReference type="ChEBI" id="CHEBI:59789"/>
    </ligand>
</feature>
<dbReference type="AlphaFoldDB" id="A0A229FWM3"/>
<evidence type="ECO:0000256" key="4">
    <source>
        <dbReference type="ARBA" id="ARBA00048391"/>
    </source>
</evidence>
<dbReference type="OrthoDB" id="9800643at2"/>
<dbReference type="NCBIfam" id="TIGR03534">
    <property type="entry name" value="RF_mod_PrmC"/>
    <property type="match status" value="1"/>
</dbReference>
<dbReference type="PANTHER" id="PTHR18895:SF74">
    <property type="entry name" value="MTRF1L RELEASE FACTOR GLUTAMINE METHYLTRANSFERASE"/>
    <property type="match status" value="1"/>
</dbReference>
<dbReference type="PROSITE" id="PS00092">
    <property type="entry name" value="N6_MTASE"/>
    <property type="match status" value="1"/>
</dbReference>
<accession>A0A229FWM3</accession>
<feature type="binding site" evidence="5">
    <location>
        <begin position="191"/>
        <end position="194"/>
    </location>
    <ligand>
        <name>substrate</name>
    </ligand>
</feature>
<dbReference type="EMBL" id="NJGG01000001">
    <property type="protein sequence ID" value="OXL16040.1"/>
    <property type="molecule type" value="Genomic_DNA"/>
</dbReference>
<dbReference type="PANTHER" id="PTHR18895">
    <property type="entry name" value="HEMK METHYLTRANSFERASE"/>
    <property type="match status" value="1"/>
</dbReference>
<dbReference type="GO" id="GO:0003676">
    <property type="term" value="F:nucleic acid binding"/>
    <property type="evidence" value="ECO:0007669"/>
    <property type="project" value="InterPro"/>
</dbReference>
<evidence type="ECO:0000313" key="9">
    <source>
        <dbReference type="Proteomes" id="UP000215188"/>
    </source>
</evidence>
<dbReference type="Pfam" id="PF17827">
    <property type="entry name" value="PrmC_N"/>
    <property type="match status" value="1"/>
</dbReference>
<dbReference type="InterPro" id="IPR040758">
    <property type="entry name" value="PrmC_N"/>
</dbReference>
<keyword evidence="1 5" id="KW-0489">Methyltransferase</keyword>
<reference evidence="8 9" key="1">
    <citation type="submission" date="2017-06" db="EMBL/GenBank/DDBJ databases">
        <title>Reclassification of a Polynucleobacter cosmopolitanus strain isolated from tropical Lake Victoria as Polynucleobacter victoriensis comb. nov.</title>
        <authorList>
            <person name="Hahn M.W."/>
        </authorList>
    </citation>
    <scope>NUCLEOTIDE SEQUENCE [LARGE SCALE GENOMIC DNA]</scope>
    <source>
        <strain evidence="8 9">MWH-MoIso2</strain>
    </source>
</reference>
<organism evidence="8 9">
    <name type="scientific">Polynucleobacter cosmopolitanus</name>
    <dbReference type="NCBI Taxonomy" id="351345"/>
    <lineage>
        <taxon>Bacteria</taxon>
        <taxon>Pseudomonadati</taxon>
        <taxon>Pseudomonadota</taxon>
        <taxon>Betaproteobacteria</taxon>
        <taxon>Burkholderiales</taxon>
        <taxon>Burkholderiaceae</taxon>
        <taxon>Polynucleobacter</taxon>
    </lineage>
</organism>
<comment type="similarity">
    <text evidence="5">Belongs to the protein N5-glutamine methyltransferase family. PrmC subfamily.</text>
</comment>
<feature type="binding site" evidence="5">
    <location>
        <position position="170"/>
    </location>
    <ligand>
        <name>S-adenosyl-L-methionine</name>
        <dbReference type="ChEBI" id="CHEBI:59789"/>
    </ligand>
</feature>
<proteinExistence type="inferred from homology"/>
<evidence type="ECO:0000256" key="5">
    <source>
        <dbReference type="HAMAP-Rule" id="MF_02126"/>
    </source>
</evidence>
<keyword evidence="3 5" id="KW-0949">S-adenosyl-L-methionine</keyword>
<dbReference type="InterPro" id="IPR025714">
    <property type="entry name" value="Methyltranfer_dom"/>
</dbReference>
<dbReference type="SUPFAM" id="SSF53335">
    <property type="entry name" value="S-adenosyl-L-methionine-dependent methyltransferases"/>
    <property type="match status" value="1"/>
</dbReference>
<feature type="binding site" evidence="5">
    <location>
        <position position="142"/>
    </location>
    <ligand>
        <name>S-adenosyl-L-methionine</name>
        <dbReference type="ChEBI" id="CHEBI:59789"/>
    </ligand>
</feature>
<name>A0A229FWM3_9BURK</name>
<dbReference type="InterPro" id="IPR019874">
    <property type="entry name" value="RF_methyltr_PrmC"/>
</dbReference>
<dbReference type="Proteomes" id="UP000215188">
    <property type="component" value="Unassembled WGS sequence"/>
</dbReference>
<evidence type="ECO:0000259" key="7">
    <source>
        <dbReference type="Pfam" id="PF17827"/>
    </source>
</evidence>
<dbReference type="CDD" id="cd02440">
    <property type="entry name" value="AdoMet_MTases"/>
    <property type="match status" value="1"/>
</dbReference>
<dbReference type="HAMAP" id="MF_02126">
    <property type="entry name" value="RF_methyltr_PrmC"/>
    <property type="match status" value="1"/>
</dbReference>
<dbReference type="InterPro" id="IPR029063">
    <property type="entry name" value="SAM-dependent_MTases_sf"/>
</dbReference>
<gene>
    <name evidence="5 8" type="primary">prmC</name>
    <name evidence="8" type="ORF">AOC33_02850</name>
</gene>
<dbReference type="FunFam" id="3.40.50.150:FF:000053">
    <property type="entry name" value="Release factor glutamine methyltransferase"/>
    <property type="match status" value="1"/>
</dbReference>
<dbReference type="Gene3D" id="3.40.50.150">
    <property type="entry name" value="Vaccinia Virus protein VP39"/>
    <property type="match status" value="1"/>
</dbReference>
<protein>
    <recommendedName>
        <fullName evidence="5">Release factor glutamine methyltransferase</fullName>
        <shortName evidence="5">RF MTase</shortName>
        <ecNumber evidence="5">2.1.1.297</ecNumber>
    </recommendedName>
    <alternativeName>
        <fullName evidence="5">N5-glutamine methyltransferase PrmC</fullName>
    </alternativeName>
    <alternativeName>
        <fullName evidence="5">Protein-(glutamine-N5) MTase PrmC</fullName>
    </alternativeName>
    <alternativeName>
        <fullName evidence="5">Protein-glutamine N-methyltransferase PrmC</fullName>
    </alternativeName>
</protein>
<dbReference type="GO" id="GO:0102559">
    <property type="term" value="F:peptide chain release factor N(5)-glutamine methyltransferase activity"/>
    <property type="evidence" value="ECO:0007669"/>
    <property type="project" value="UniProtKB-EC"/>
</dbReference>
<evidence type="ECO:0000256" key="1">
    <source>
        <dbReference type="ARBA" id="ARBA00022603"/>
    </source>
</evidence>
<evidence type="ECO:0000256" key="3">
    <source>
        <dbReference type="ARBA" id="ARBA00022691"/>
    </source>
</evidence>
<feature type="domain" description="Release factor glutamine methyltransferase N-terminal" evidence="7">
    <location>
        <begin position="15"/>
        <end position="72"/>
    </location>
</feature>
<dbReference type="Pfam" id="PF13847">
    <property type="entry name" value="Methyltransf_31"/>
    <property type="match status" value="1"/>
</dbReference>
<sequence>MAINIREILFQSTLDKVDAKALLAHLINKHLNWPKSAMISRDTEALPKALLEEWALLEKQRAEGQPVAYLIGKKGFFNIELKVAPGVLIPRPETELLVELTIDHIQSSGKKTPRILDLGTGSGAIGLALAKNLPNAQVTCVDVSAEALQIAQENARLLNLNSVKFLQSNWFDGLTTNLPAEDCVFDVIVSNPPYIPAGDHHLLMGDLRFEPSLALTDDHDGLMAYRAIFKESPPYLAADGFILVEHGFDQSKQVCQLLQEQNYINIKAHQDLAGIWRVASANRAASVKLG</sequence>
<dbReference type="EC" id="2.1.1.297" evidence="5"/>
<keyword evidence="9" id="KW-1185">Reference proteome</keyword>
<keyword evidence="2 5" id="KW-0808">Transferase</keyword>
<dbReference type="InterPro" id="IPR050320">
    <property type="entry name" value="N5-glutamine_MTase"/>
</dbReference>
<evidence type="ECO:0000259" key="6">
    <source>
        <dbReference type="Pfam" id="PF13847"/>
    </source>
</evidence>